<dbReference type="EMBL" id="KI912110">
    <property type="protein sequence ID" value="ETS85173.1"/>
    <property type="molecule type" value="Genomic_DNA"/>
</dbReference>
<dbReference type="KEGG" id="pfy:PFICI_03198"/>
<dbReference type="GeneID" id="19268211"/>
<dbReference type="HOGENOM" id="CLU_036113_1_0_1"/>
<dbReference type="AlphaFoldDB" id="W3XGF2"/>
<sequence length="473" mass="52818">MGRRPVAPKLPYGATSVMVLVKNDQNVEVNTAGGSSLTAHHGAVPSAKALARSPRGRLSRSGQRPPCPNAPDVSDFTAWSNCYSPPNFRVLQAPLRTTVQVNCMLESTEVFFAVHRPFMLGRSFLPEFHSVVRRLFARSPQVLADAYTVAMSLLSSRHATFRGLDEHDLAIGIHCLERLMGSPSCISRAEDAAVILLLGQAMHVYNELIPTPDSQIITRGTLLSVQRWFPSLLERPDLDVVTLTPVLTDTVECLIRREIPVIRVPTATRCIVDRFAGLSSSLLPLLYELCERSYEAKLNGTEPSLVDAERIPYPDKDPYHDIECKISRWQPQLPPHFFTKYSSFEVSVILAQAQCYRLAALLVIHRLRFPLGVEDAAAQVYAGEILHELSLLKSWPADAATGLALDFPLLVATLEQPEPGIEIYKAFEPFRFRRQHSLELLDFIHFVTTQRQSGFKGLWFDLARNQLLGVTLT</sequence>
<dbReference type="Proteomes" id="UP000030651">
    <property type="component" value="Unassembled WGS sequence"/>
</dbReference>
<name>W3XGF2_PESFW</name>
<dbReference type="STRING" id="1229662.W3XGF2"/>
<dbReference type="eggNOG" id="ENOG502SQEW">
    <property type="taxonomic scope" value="Eukaryota"/>
</dbReference>
<dbReference type="RefSeq" id="XP_007829970.1">
    <property type="nucleotide sequence ID" value="XM_007831779.1"/>
</dbReference>
<reference evidence="3" key="1">
    <citation type="journal article" date="2015" name="BMC Genomics">
        <title>Genomic and transcriptomic analysis of the endophytic fungus Pestalotiopsis fici reveals its lifestyle and high potential for synthesis of natural products.</title>
        <authorList>
            <person name="Wang X."/>
            <person name="Zhang X."/>
            <person name="Liu L."/>
            <person name="Xiang M."/>
            <person name="Wang W."/>
            <person name="Sun X."/>
            <person name="Che Y."/>
            <person name="Guo L."/>
            <person name="Liu G."/>
            <person name="Guo L."/>
            <person name="Wang C."/>
            <person name="Yin W.B."/>
            <person name="Stadler M."/>
            <person name="Zhang X."/>
            <person name="Liu X."/>
        </authorList>
    </citation>
    <scope>NUCLEOTIDE SEQUENCE [LARGE SCALE GENOMIC DNA]</scope>
    <source>
        <strain evidence="3">W106-1 / CGMCC3.15140</strain>
    </source>
</reference>
<evidence type="ECO:0000256" key="1">
    <source>
        <dbReference type="SAM" id="MobiDB-lite"/>
    </source>
</evidence>
<dbReference type="OrthoDB" id="4137815at2759"/>
<organism evidence="2 3">
    <name type="scientific">Pestalotiopsis fici (strain W106-1 / CGMCC3.15140)</name>
    <dbReference type="NCBI Taxonomy" id="1229662"/>
    <lineage>
        <taxon>Eukaryota</taxon>
        <taxon>Fungi</taxon>
        <taxon>Dikarya</taxon>
        <taxon>Ascomycota</taxon>
        <taxon>Pezizomycotina</taxon>
        <taxon>Sordariomycetes</taxon>
        <taxon>Xylariomycetidae</taxon>
        <taxon>Amphisphaeriales</taxon>
        <taxon>Sporocadaceae</taxon>
        <taxon>Pestalotiopsis</taxon>
    </lineage>
</organism>
<keyword evidence="3" id="KW-1185">Reference proteome</keyword>
<gene>
    <name evidence="2" type="ORF">PFICI_03198</name>
</gene>
<protein>
    <submittedName>
        <fullName evidence="2">Uncharacterized protein</fullName>
    </submittedName>
</protein>
<accession>W3XGF2</accession>
<dbReference type="InParanoid" id="W3XGF2"/>
<feature type="region of interest" description="Disordered" evidence="1">
    <location>
        <begin position="33"/>
        <end position="70"/>
    </location>
</feature>
<evidence type="ECO:0000313" key="3">
    <source>
        <dbReference type="Proteomes" id="UP000030651"/>
    </source>
</evidence>
<proteinExistence type="predicted"/>
<evidence type="ECO:0000313" key="2">
    <source>
        <dbReference type="EMBL" id="ETS85173.1"/>
    </source>
</evidence>